<evidence type="ECO:0000256" key="2">
    <source>
        <dbReference type="SAM" id="SignalP"/>
    </source>
</evidence>
<feature type="chain" id="PRO_5039665903" evidence="2">
    <location>
        <begin position="21"/>
        <end position="331"/>
    </location>
</feature>
<dbReference type="PANTHER" id="PTHR48098:SF1">
    <property type="entry name" value="DIACYLGLYCEROL ACYLTRANSFERASE_MYCOLYLTRANSFERASE AG85A"/>
    <property type="match status" value="1"/>
</dbReference>
<dbReference type="RefSeq" id="WP_184394442.1">
    <property type="nucleotide sequence ID" value="NZ_BAAAJD010000052.1"/>
</dbReference>
<dbReference type="EMBL" id="JACHDB010000001">
    <property type="protein sequence ID" value="MBB5434111.1"/>
    <property type="molecule type" value="Genomic_DNA"/>
</dbReference>
<dbReference type="Pfam" id="PF00756">
    <property type="entry name" value="Esterase"/>
    <property type="match status" value="1"/>
</dbReference>
<protein>
    <submittedName>
        <fullName evidence="3">S-formylglutathione hydrolase FrmB</fullName>
    </submittedName>
</protein>
<evidence type="ECO:0000313" key="3">
    <source>
        <dbReference type="EMBL" id="MBB5434111.1"/>
    </source>
</evidence>
<feature type="signal peptide" evidence="2">
    <location>
        <begin position="1"/>
        <end position="20"/>
    </location>
</feature>
<gene>
    <name evidence="3" type="ORF">HDA36_004195</name>
</gene>
<feature type="region of interest" description="Disordered" evidence="1">
    <location>
        <begin position="31"/>
        <end position="65"/>
    </location>
</feature>
<reference evidence="3 4" key="1">
    <citation type="submission" date="2020-08" db="EMBL/GenBank/DDBJ databases">
        <title>Sequencing the genomes of 1000 actinobacteria strains.</title>
        <authorList>
            <person name="Klenk H.-P."/>
        </authorList>
    </citation>
    <scope>NUCLEOTIDE SEQUENCE [LARGE SCALE GENOMIC DNA]</scope>
    <source>
        <strain evidence="3 4">DSM 44551</strain>
    </source>
</reference>
<dbReference type="InterPro" id="IPR029058">
    <property type="entry name" value="AB_hydrolase_fold"/>
</dbReference>
<evidence type="ECO:0000313" key="4">
    <source>
        <dbReference type="Proteomes" id="UP000572635"/>
    </source>
</evidence>
<name>A0A7W8VF18_9ACTN</name>
<keyword evidence="2" id="KW-0732">Signal</keyword>
<dbReference type="Gene3D" id="3.40.50.1820">
    <property type="entry name" value="alpha/beta hydrolase"/>
    <property type="match status" value="1"/>
</dbReference>
<keyword evidence="4" id="KW-1185">Reference proteome</keyword>
<keyword evidence="3" id="KW-0378">Hydrolase</keyword>
<dbReference type="PANTHER" id="PTHR48098">
    <property type="entry name" value="ENTEROCHELIN ESTERASE-RELATED"/>
    <property type="match status" value="1"/>
</dbReference>
<proteinExistence type="predicted"/>
<dbReference type="GO" id="GO:0016787">
    <property type="term" value="F:hydrolase activity"/>
    <property type="evidence" value="ECO:0007669"/>
    <property type="project" value="UniProtKB-KW"/>
</dbReference>
<sequence>MFSSLSRRATVLVSSSLVVAAAATLAAMQDAHRPTEAAPQAGAETVPNSGPADRAPSAAGVHPRPGAVAVCDQAGEDEVIRVPDAAAPEGGRPIWVHRPPGPDSADLPVLYLLHGSTGTHHDIIDSGVGEAMDEQMCRTGVEFVIAAPFGQEVGGADTEWGDAVDDDYRIETFVTEKAIEAVEGEDRRPRELRAIGGFSMGGYGAAAIPLRHPDLYAQAISWAGYFKVDDPSGTFGRDTDAHAPDKLLDDPEVQDIRFMLIEGTEDRTPLQQGSIHGEAERFAGLLRERGMSVRTLFPSGGHTYSAWKPTYPDAVAFLTEGWSAAPGPAAD</sequence>
<dbReference type="InterPro" id="IPR050583">
    <property type="entry name" value="Mycobacterial_A85_antigen"/>
</dbReference>
<dbReference type="AlphaFoldDB" id="A0A7W8VF18"/>
<evidence type="ECO:0000256" key="1">
    <source>
        <dbReference type="SAM" id="MobiDB-lite"/>
    </source>
</evidence>
<dbReference type="SUPFAM" id="SSF53474">
    <property type="entry name" value="alpha/beta-Hydrolases"/>
    <property type="match status" value="1"/>
</dbReference>
<accession>A0A7W8VF18</accession>
<dbReference type="InterPro" id="IPR000801">
    <property type="entry name" value="Esterase-like"/>
</dbReference>
<organism evidence="3 4">
    <name type="scientific">Nocardiopsis composta</name>
    <dbReference type="NCBI Taxonomy" id="157465"/>
    <lineage>
        <taxon>Bacteria</taxon>
        <taxon>Bacillati</taxon>
        <taxon>Actinomycetota</taxon>
        <taxon>Actinomycetes</taxon>
        <taxon>Streptosporangiales</taxon>
        <taxon>Nocardiopsidaceae</taxon>
        <taxon>Nocardiopsis</taxon>
    </lineage>
</organism>
<comment type="caution">
    <text evidence="3">The sequence shown here is derived from an EMBL/GenBank/DDBJ whole genome shotgun (WGS) entry which is preliminary data.</text>
</comment>
<dbReference type="GO" id="GO:0016747">
    <property type="term" value="F:acyltransferase activity, transferring groups other than amino-acyl groups"/>
    <property type="evidence" value="ECO:0007669"/>
    <property type="project" value="TreeGrafter"/>
</dbReference>
<dbReference type="Proteomes" id="UP000572635">
    <property type="component" value="Unassembled WGS sequence"/>
</dbReference>